<sequence>MNSHLANNSSASGANFTAGEDGKFSCWEHTKCLQLDSRLQRTQSSLPRTMSGNAGHFARGLTRRSIGRDMTRSSKRGWTRLRNSKMVHQQRRRKLRDLGTEVDL</sequence>
<proteinExistence type="predicted"/>
<protein>
    <submittedName>
        <fullName evidence="2">Uncharacterized protein</fullName>
    </submittedName>
</protein>
<evidence type="ECO:0000256" key="1">
    <source>
        <dbReference type="SAM" id="MobiDB-lite"/>
    </source>
</evidence>
<dbReference type="EMBL" id="KZ772764">
    <property type="protein sequence ID" value="PTQ33027.1"/>
    <property type="molecule type" value="Genomic_DNA"/>
</dbReference>
<evidence type="ECO:0000313" key="3">
    <source>
        <dbReference type="Proteomes" id="UP000244005"/>
    </source>
</evidence>
<gene>
    <name evidence="2" type="ORF">MARPO_0092s0001</name>
</gene>
<feature type="compositionally biased region" description="Basic residues" evidence="1">
    <location>
        <begin position="73"/>
        <end position="95"/>
    </location>
</feature>
<feature type="region of interest" description="Disordered" evidence="1">
    <location>
        <begin position="45"/>
        <end position="104"/>
    </location>
</feature>
<evidence type="ECO:0000313" key="2">
    <source>
        <dbReference type="EMBL" id="PTQ33027.1"/>
    </source>
</evidence>
<name>A0A2R6WGQ1_MARPO</name>
<reference evidence="3" key="1">
    <citation type="journal article" date="2017" name="Cell">
        <title>Insights into land plant evolution garnered from the Marchantia polymorpha genome.</title>
        <authorList>
            <person name="Bowman J.L."/>
            <person name="Kohchi T."/>
            <person name="Yamato K.T."/>
            <person name="Jenkins J."/>
            <person name="Shu S."/>
            <person name="Ishizaki K."/>
            <person name="Yamaoka S."/>
            <person name="Nishihama R."/>
            <person name="Nakamura Y."/>
            <person name="Berger F."/>
            <person name="Adam C."/>
            <person name="Aki S.S."/>
            <person name="Althoff F."/>
            <person name="Araki T."/>
            <person name="Arteaga-Vazquez M.A."/>
            <person name="Balasubrmanian S."/>
            <person name="Barry K."/>
            <person name="Bauer D."/>
            <person name="Boehm C.R."/>
            <person name="Briginshaw L."/>
            <person name="Caballero-Perez J."/>
            <person name="Catarino B."/>
            <person name="Chen F."/>
            <person name="Chiyoda S."/>
            <person name="Chovatia M."/>
            <person name="Davies K.M."/>
            <person name="Delmans M."/>
            <person name="Demura T."/>
            <person name="Dierschke T."/>
            <person name="Dolan L."/>
            <person name="Dorantes-Acosta A.E."/>
            <person name="Eklund D.M."/>
            <person name="Florent S.N."/>
            <person name="Flores-Sandoval E."/>
            <person name="Fujiyama A."/>
            <person name="Fukuzawa H."/>
            <person name="Galik B."/>
            <person name="Grimanelli D."/>
            <person name="Grimwood J."/>
            <person name="Grossniklaus U."/>
            <person name="Hamada T."/>
            <person name="Haseloff J."/>
            <person name="Hetherington A.J."/>
            <person name="Higo A."/>
            <person name="Hirakawa Y."/>
            <person name="Hundley H.N."/>
            <person name="Ikeda Y."/>
            <person name="Inoue K."/>
            <person name="Inoue S.I."/>
            <person name="Ishida S."/>
            <person name="Jia Q."/>
            <person name="Kakita M."/>
            <person name="Kanazawa T."/>
            <person name="Kawai Y."/>
            <person name="Kawashima T."/>
            <person name="Kennedy M."/>
            <person name="Kinose K."/>
            <person name="Kinoshita T."/>
            <person name="Kohara Y."/>
            <person name="Koide E."/>
            <person name="Komatsu K."/>
            <person name="Kopischke S."/>
            <person name="Kubo M."/>
            <person name="Kyozuka J."/>
            <person name="Lagercrantz U."/>
            <person name="Lin S.S."/>
            <person name="Lindquist E."/>
            <person name="Lipzen A.M."/>
            <person name="Lu C.W."/>
            <person name="De Luna E."/>
            <person name="Martienssen R.A."/>
            <person name="Minamino N."/>
            <person name="Mizutani M."/>
            <person name="Mizutani M."/>
            <person name="Mochizuki N."/>
            <person name="Monte I."/>
            <person name="Mosher R."/>
            <person name="Nagasaki H."/>
            <person name="Nakagami H."/>
            <person name="Naramoto S."/>
            <person name="Nishitani K."/>
            <person name="Ohtani M."/>
            <person name="Okamoto T."/>
            <person name="Okumura M."/>
            <person name="Phillips J."/>
            <person name="Pollak B."/>
            <person name="Reinders A."/>
            <person name="Rovekamp M."/>
            <person name="Sano R."/>
            <person name="Sawa S."/>
            <person name="Schmid M.W."/>
            <person name="Shirakawa M."/>
            <person name="Solano R."/>
            <person name="Spunde A."/>
            <person name="Suetsugu N."/>
            <person name="Sugano S."/>
            <person name="Sugiyama A."/>
            <person name="Sun R."/>
            <person name="Suzuki Y."/>
            <person name="Takenaka M."/>
            <person name="Takezawa D."/>
            <person name="Tomogane H."/>
            <person name="Tsuzuki M."/>
            <person name="Ueda T."/>
            <person name="Umeda M."/>
            <person name="Ward J.M."/>
            <person name="Watanabe Y."/>
            <person name="Yazaki K."/>
            <person name="Yokoyama R."/>
            <person name="Yoshitake Y."/>
            <person name="Yotsui I."/>
            <person name="Zachgo S."/>
            <person name="Schmutz J."/>
        </authorList>
    </citation>
    <scope>NUCLEOTIDE SEQUENCE [LARGE SCALE GENOMIC DNA]</scope>
    <source>
        <strain evidence="3">Tak-1</strain>
    </source>
</reference>
<keyword evidence="3" id="KW-1185">Reference proteome</keyword>
<dbReference type="AlphaFoldDB" id="A0A2R6WGQ1"/>
<accession>A0A2R6WGQ1</accession>
<organism evidence="2 3">
    <name type="scientific">Marchantia polymorpha</name>
    <name type="common">Common liverwort</name>
    <name type="synonym">Marchantia aquatica</name>
    <dbReference type="NCBI Taxonomy" id="3197"/>
    <lineage>
        <taxon>Eukaryota</taxon>
        <taxon>Viridiplantae</taxon>
        <taxon>Streptophyta</taxon>
        <taxon>Embryophyta</taxon>
        <taxon>Marchantiophyta</taxon>
        <taxon>Marchantiopsida</taxon>
        <taxon>Marchantiidae</taxon>
        <taxon>Marchantiales</taxon>
        <taxon>Marchantiaceae</taxon>
        <taxon>Marchantia</taxon>
    </lineage>
</organism>
<dbReference type="Proteomes" id="UP000244005">
    <property type="component" value="Unassembled WGS sequence"/>
</dbReference>